<reference evidence="3" key="1">
    <citation type="submission" date="2023-07" db="EMBL/GenBank/DDBJ databases">
        <title>Chromosome-level genome assembly of Artemia franciscana.</title>
        <authorList>
            <person name="Jo E."/>
        </authorList>
    </citation>
    <scope>NUCLEOTIDE SEQUENCE</scope>
    <source>
        <tissue evidence="3">Whole body</tissue>
    </source>
</reference>
<dbReference type="PANTHER" id="PTHR45775">
    <property type="entry name" value="RAD, GEM/KIR FAMILY MEMBER 2, ISOFORM C"/>
    <property type="match status" value="1"/>
</dbReference>
<dbReference type="AlphaFoldDB" id="A0AA88HQ55"/>
<dbReference type="PANTHER" id="PTHR45775:SF6">
    <property type="entry name" value="RAD, GEM_KIR FAMILY MEMBER 2, ISOFORM C"/>
    <property type="match status" value="1"/>
</dbReference>
<dbReference type="GO" id="GO:0003924">
    <property type="term" value="F:GTPase activity"/>
    <property type="evidence" value="ECO:0007669"/>
    <property type="project" value="InterPro"/>
</dbReference>
<dbReference type="InterPro" id="IPR027417">
    <property type="entry name" value="P-loop_NTPase"/>
</dbReference>
<proteinExistence type="inferred from homology"/>
<comment type="similarity">
    <text evidence="1">Belongs to the small GTPase superfamily. RGK family.</text>
</comment>
<feature type="non-terminal residue" evidence="3">
    <location>
        <position position="64"/>
    </location>
</feature>
<dbReference type="GO" id="GO:0005525">
    <property type="term" value="F:GTP binding"/>
    <property type="evidence" value="ECO:0007669"/>
    <property type="project" value="InterPro"/>
</dbReference>
<dbReference type="Gene3D" id="3.40.50.300">
    <property type="entry name" value="P-loop containing nucleotide triphosphate hydrolases"/>
    <property type="match status" value="1"/>
</dbReference>
<dbReference type="InterPro" id="IPR051641">
    <property type="entry name" value="RGK_GTP-binding_reg"/>
</dbReference>
<sequence>VENCISTFNADAYVIVYSVVERGSFEYAEEVLQVLWRSDIVTKKAVIVVGNKIDLARTRVISNQ</sequence>
<organism evidence="3 4">
    <name type="scientific">Artemia franciscana</name>
    <name type="common">Brine shrimp</name>
    <name type="synonym">Artemia sanfranciscana</name>
    <dbReference type="NCBI Taxonomy" id="6661"/>
    <lineage>
        <taxon>Eukaryota</taxon>
        <taxon>Metazoa</taxon>
        <taxon>Ecdysozoa</taxon>
        <taxon>Arthropoda</taxon>
        <taxon>Crustacea</taxon>
        <taxon>Branchiopoda</taxon>
        <taxon>Anostraca</taxon>
        <taxon>Artemiidae</taxon>
        <taxon>Artemia</taxon>
    </lineage>
</organism>
<evidence type="ECO:0000313" key="3">
    <source>
        <dbReference type="EMBL" id="KAK2708787.1"/>
    </source>
</evidence>
<evidence type="ECO:0000313" key="4">
    <source>
        <dbReference type="Proteomes" id="UP001187531"/>
    </source>
</evidence>
<keyword evidence="2" id="KW-0597">Phosphoprotein</keyword>
<comment type="caution">
    <text evidence="3">The sequence shown here is derived from an EMBL/GenBank/DDBJ whole genome shotgun (WGS) entry which is preliminary data.</text>
</comment>
<dbReference type="Proteomes" id="UP001187531">
    <property type="component" value="Unassembled WGS sequence"/>
</dbReference>
<dbReference type="GO" id="GO:0005886">
    <property type="term" value="C:plasma membrane"/>
    <property type="evidence" value="ECO:0007669"/>
    <property type="project" value="TreeGrafter"/>
</dbReference>
<keyword evidence="4" id="KW-1185">Reference proteome</keyword>
<dbReference type="GO" id="GO:0005246">
    <property type="term" value="F:calcium channel regulator activity"/>
    <property type="evidence" value="ECO:0007669"/>
    <property type="project" value="TreeGrafter"/>
</dbReference>
<accession>A0AA88HQ55</accession>
<dbReference type="EMBL" id="JAVRJZ010000018">
    <property type="protein sequence ID" value="KAK2708787.1"/>
    <property type="molecule type" value="Genomic_DNA"/>
</dbReference>
<name>A0AA88HQ55_ARTSF</name>
<dbReference type="Pfam" id="PF00071">
    <property type="entry name" value="Ras"/>
    <property type="match status" value="1"/>
</dbReference>
<dbReference type="InterPro" id="IPR001806">
    <property type="entry name" value="Small_GTPase"/>
</dbReference>
<protein>
    <submittedName>
        <fullName evidence="3">Uncharacterized protein</fullName>
    </submittedName>
</protein>
<evidence type="ECO:0000256" key="1">
    <source>
        <dbReference type="ARBA" id="ARBA00008846"/>
    </source>
</evidence>
<dbReference type="SUPFAM" id="SSF52540">
    <property type="entry name" value="P-loop containing nucleoside triphosphate hydrolases"/>
    <property type="match status" value="1"/>
</dbReference>
<evidence type="ECO:0000256" key="2">
    <source>
        <dbReference type="ARBA" id="ARBA00022553"/>
    </source>
</evidence>
<gene>
    <name evidence="3" type="ORF">QYM36_014412</name>
</gene>
<feature type="non-terminal residue" evidence="3">
    <location>
        <position position="1"/>
    </location>
</feature>